<proteinExistence type="predicted"/>
<dbReference type="AlphaFoldDB" id="A0A2A8HF12"/>
<comment type="caution">
    <text evidence="1">The sequence shown here is derived from an EMBL/GenBank/DDBJ whole genome shotgun (WGS) entry which is preliminary data.</text>
</comment>
<dbReference type="Pfam" id="PF13043">
    <property type="entry name" value="DUF3903"/>
    <property type="match status" value="1"/>
</dbReference>
<reference evidence="1 2" key="1">
    <citation type="submission" date="2017-09" db="EMBL/GenBank/DDBJ databases">
        <title>Large-scale bioinformatics analysis of Bacillus genomes uncovers conserved roles of natural products in bacterial physiology.</title>
        <authorList>
            <consortium name="Agbiome Team Llc"/>
            <person name="Bleich R.M."/>
            <person name="Grubbs K.J."/>
            <person name="Santa Maria K.C."/>
            <person name="Allen S.E."/>
            <person name="Farag S."/>
            <person name="Shank E.A."/>
            <person name="Bowers A."/>
        </authorList>
    </citation>
    <scope>NUCLEOTIDE SEQUENCE [LARGE SCALE GENOMIC DNA]</scope>
    <source>
        <strain evidence="1 2">AFS021349</strain>
    </source>
</reference>
<organism evidence="1 2">
    <name type="scientific">Bacillus toyonensis</name>
    <dbReference type="NCBI Taxonomy" id="155322"/>
    <lineage>
        <taxon>Bacteria</taxon>
        <taxon>Bacillati</taxon>
        <taxon>Bacillota</taxon>
        <taxon>Bacilli</taxon>
        <taxon>Bacillales</taxon>
        <taxon>Bacillaceae</taxon>
        <taxon>Bacillus</taxon>
        <taxon>Bacillus cereus group</taxon>
    </lineage>
</organism>
<gene>
    <name evidence="1" type="ORF">CN585_14940</name>
</gene>
<evidence type="ECO:0000313" key="2">
    <source>
        <dbReference type="Proteomes" id="UP000220841"/>
    </source>
</evidence>
<sequence>MISKYVVECVFCEENRKPRQATVTVPATSQLLAIQKVRAECKRRFGKTLLLQTEVKEEIVLEQKESWPSIGQLSCPIIFSHED</sequence>
<name>A0A2A8HF12_9BACI</name>
<dbReference type="RefSeq" id="WP_098226608.1">
    <property type="nucleotide sequence ID" value="NZ_NUBY01000058.1"/>
</dbReference>
<dbReference type="EMBL" id="NUBY01000058">
    <property type="protein sequence ID" value="PEQ06255.1"/>
    <property type="molecule type" value="Genomic_DNA"/>
</dbReference>
<dbReference type="Proteomes" id="UP000220841">
    <property type="component" value="Unassembled WGS sequence"/>
</dbReference>
<evidence type="ECO:0000313" key="1">
    <source>
        <dbReference type="EMBL" id="PEQ06255.1"/>
    </source>
</evidence>
<protein>
    <submittedName>
        <fullName evidence="1">DUF3903 domain-containing protein</fullName>
    </submittedName>
</protein>
<accession>A0A2A8HF12</accession>
<dbReference type="InterPro" id="IPR025000">
    <property type="entry name" value="DUF3903"/>
</dbReference>